<organism evidence="9 10">
    <name type="scientific">Pseudopithomyces chartarum</name>
    <dbReference type="NCBI Taxonomy" id="1892770"/>
    <lineage>
        <taxon>Eukaryota</taxon>
        <taxon>Fungi</taxon>
        <taxon>Dikarya</taxon>
        <taxon>Ascomycota</taxon>
        <taxon>Pezizomycotina</taxon>
        <taxon>Dothideomycetes</taxon>
        <taxon>Pleosporomycetidae</taxon>
        <taxon>Pleosporales</taxon>
        <taxon>Massarineae</taxon>
        <taxon>Didymosphaeriaceae</taxon>
        <taxon>Pseudopithomyces</taxon>
    </lineage>
</organism>
<evidence type="ECO:0000256" key="2">
    <source>
        <dbReference type="ARBA" id="ARBA00008066"/>
    </source>
</evidence>
<feature type="transmembrane region" description="Helical" evidence="7">
    <location>
        <begin position="150"/>
        <end position="170"/>
    </location>
</feature>
<comment type="caution">
    <text evidence="9">The sequence shown here is derived from an EMBL/GenBank/DDBJ whole genome shotgun (WGS) entry which is preliminary data.</text>
</comment>
<feature type="transmembrane region" description="Helical" evidence="7">
    <location>
        <begin position="176"/>
        <end position="197"/>
    </location>
</feature>
<dbReference type="InterPro" id="IPR013057">
    <property type="entry name" value="AA_transpt_TM"/>
</dbReference>
<dbReference type="AlphaFoldDB" id="A0AAN6LNY2"/>
<protein>
    <recommendedName>
        <fullName evidence="8">Amino acid transporter transmembrane domain-containing protein</fullName>
    </recommendedName>
</protein>
<feature type="transmembrane region" description="Helical" evidence="7">
    <location>
        <begin position="439"/>
        <end position="465"/>
    </location>
</feature>
<feature type="transmembrane region" description="Helical" evidence="7">
    <location>
        <begin position="292"/>
        <end position="314"/>
    </location>
</feature>
<evidence type="ECO:0000313" key="9">
    <source>
        <dbReference type="EMBL" id="KAK3200801.1"/>
    </source>
</evidence>
<accession>A0AAN6LNY2</accession>
<evidence type="ECO:0000256" key="1">
    <source>
        <dbReference type="ARBA" id="ARBA00004141"/>
    </source>
</evidence>
<feature type="domain" description="Amino acid transporter transmembrane" evidence="8">
    <location>
        <begin position="72"/>
        <end position="465"/>
    </location>
</feature>
<reference evidence="9 10" key="1">
    <citation type="submission" date="2021-02" db="EMBL/GenBank/DDBJ databases">
        <title>Genome assembly of Pseudopithomyces chartarum.</title>
        <authorList>
            <person name="Jauregui R."/>
            <person name="Singh J."/>
            <person name="Voisey C."/>
        </authorList>
    </citation>
    <scope>NUCLEOTIDE SEQUENCE [LARGE SCALE GENOMIC DNA]</scope>
    <source>
        <strain evidence="9 10">AGR01</strain>
    </source>
</reference>
<evidence type="ECO:0000256" key="5">
    <source>
        <dbReference type="ARBA" id="ARBA00023136"/>
    </source>
</evidence>
<feature type="transmembrane region" description="Helical" evidence="7">
    <location>
        <begin position="376"/>
        <end position="399"/>
    </location>
</feature>
<evidence type="ECO:0000256" key="4">
    <source>
        <dbReference type="ARBA" id="ARBA00022989"/>
    </source>
</evidence>
<feature type="transmembrane region" description="Helical" evidence="7">
    <location>
        <begin position="209"/>
        <end position="231"/>
    </location>
</feature>
<evidence type="ECO:0000256" key="3">
    <source>
        <dbReference type="ARBA" id="ARBA00022692"/>
    </source>
</evidence>
<comment type="similarity">
    <text evidence="2">Belongs to the amino acid/polyamine transporter 2 family.</text>
</comment>
<keyword evidence="4 7" id="KW-1133">Transmembrane helix</keyword>
<feature type="compositionally biased region" description="Basic and acidic residues" evidence="6">
    <location>
        <begin position="1"/>
        <end position="25"/>
    </location>
</feature>
<gene>
    <name evidence="9" type="ORF">GRF29_213g28115</name>
</gene>
<dbReference type="EMBL" id="WVTA01000017">
    <property type="protein sequence ID" value="KAK3200801.1"/>
    <property type="molecule type" value="Genomic_DNA"/>
</dbReference>
<keyword evidence="10" id="KW-1185">Reference proteome</keyword>
<dbReference type="GO" id="GO:0015179">
    <property type="term" value="F:L-amino acid transmembrane transporter activity"/>
    <property type="evidence" value="ECO:0007669"/>
    <property type="project" value="TreeGrafter"/>
</dbReference>
<proteinExistence type="inferred from homology"/>
<feature type="transmembrane region" description="Helical" evidence="7">
    <location>
        <begin position="334"/>
        <end position="355"/>
    </location>
</feature>
<dbReference type="GO" id="GO:0016020">
    <property type="term" value="C:membrane"/>
    <property type="evidence" value="ECO:0007669"/>
    <property type="project" value="UniProtKB-SubCell"/>
</dbReference>
<dbReference type="PANTHER" id="PTHR22950:SF683">
    <property type="entry name" value="AMINO ACID TRANSPORTER (EUROFUNG)"/>
    <property type="match status" value="1"/>
</dbReference>
<evidence type="ECO:0000259" key="8">
    <source>
        <dbReference type="Pfam" id="PF01490"/>
    </source>
</evidence>
<dbReference type="Proteomes" id="UP001280581">
    <property type="component" value="Unassembled WGS sequence"/>
</dbReference>
<sequence>MSYEPKWEHTPHVANPHKDYEKEELSGIEPTTTQRRGSVFSILSRGSTRRFSISDDVFGEITEEGPNYRDVGWMGTVVIMIKTQIGLGVLSIPSAFDALGLVPGVICLLTAGGMITWGNYVVGKFKIRHPQVYSIVDVGEMLFGRIGREVFCVLFLLWWICVAAAGFSGISTAFNALSLHGTCTAAFVVVAAVLGFLTGSIRTLGKISWLAWIGVISIITALLTLTIAVGLQERPAAAPQAGLYRSDYKIIGSPTFVEAMGAINSFIFAYAGTPAFFAIISEMREPKDYNKAMFTCQGVMTAMYLIVGIVVYYYCGSFVASPALGSAGPLLKRICYGLALPGLIVSTCLVTHYPAKYVFIRALKGSKHLVSNSKTHWATWLGCVAGVTVVAYIICSAVPNFGSLISLVGALLATFMSLQPLGMMWLYDNFKVRERDMKWMCGVGISVAVIAIGTYIMVAGSYAAIVEIINDYKNGSSGAWSCADNANSGGGGH</sequence>
<name>A0AAN6LNY2_9PLEO</name>
<feature type="region of interest" description="Disordered" evidence="6">
    <location>
        <begin position="1"/>
        <end position="28"/>
    </location>
</feature>
<keyword evidence="3 7" id="KW-0812">Transmembrane</keyword>
<evidence type="ECO:0000313" key="10">
    <source>
        <dbReference type="Proteomes" id="UP001280581"/>
    </source>
</evidence>
<feature type="transmembrane region" description="Helical" evidence="7">
    <location>
        <begin position="71"/>
        <end position="92"/>
    </location>
</feature>
<dbReference type="FunFam" id="1.20.1740.10:FF:000039">
    <property type="entry name" value="Neutral amino acid transporter (Eurofung)"/>
    <property type="match status" value="1"/>
</dbReference>
<feature type="transmembrane region" description="Helical" evidence="7">
    <location>
        <begin position="405"/>
        <end position="427"/>
    </location>
</feature>
<evidence type="ECO:0000256" key="6">
    <source>
        <dbReference type="SAM" id="MobiDB-lite"/>
    </source>
</evidence>
<feature type="transmembrane region" description="Helical" evidence="7">
    <location>
        <begin position="98"/>
        <end position="122"/>
    </location>
</feature>
<comment type="subcellular location">
    <subcellularLocation>
        <location evidence="1">Membrane</location>
        <topology evidence="1">Multi-pass membrane protein</topology>
    </subcellularLocation>
</comment>
<feature type="transmembrane region" description="Helical" evidence="7">
    <location>
        <begin position="262"/>
        <end position="280"/>
    </location>
</feature>
<evidence type="ECO:0000256" key="7">
    <source>
        <dbReference type="SAM" id="Phobius"/>
    </source>
</evidence>
<dbReference type="PANTHER" id="PTHR22950">
    <property type="entry name" value="AMINO ACID TRANSPORTER"/>
    <property type="match status" value="1"/>
</dbReference>
<dbReference type="Pfam" id="PF01490">
    <property type="entry name" value="Aa_trans"/>
    <property type="match status" value="1"/>
</dbReference>
<keyword evidence="5 7" id="KW-0472">Membrane</keyword>